<dbReference type="Pfam" id="PF17289">
    <property type="entry name" value="Terminase_6C"/>
    <property type="match status" value="1"/>
</dbReference>
<evidence type="ECO:0000259" key="2">
    <source>
        <dbReference type="Pfam" id="PF17289"/>
    </source>
</evidence>
<protein>
    <recommendedName>
        <fullName evidence="2">Terminase large subunit gp17-like C-terminal domain-containing protein</fullName>
    </recommendedName>
</protein>
<proteinExistence type="predicted"/>
<dbReference type="InterPro" id="IPR035421">
    <property type="entry name" value="Terminase_6C"/>
</dbReference>
<dbReference type="AlphaFoldDB" id="A0A0F9IFD7"/>
<gene>
    <name evidence="3" type="ORF">LCGC14_1947850</name>
</gene>
<name>A0A0F9IFD7_9ZZZZ</name>
<dbReference type="Gene3D" id="3.30.420.240">
    <property type="match status" value="1"/>
</dbReference>
<sequence>LRVLERPRLQIMLSGSERQSLELMEKVKMHTAGAGVVVESGFFEKSSIVQHTAKFPNGGRIIALPANPDTARGYSGDVALDEFAIHRDAKAIWKAMVGRTLRGYDLDVLSSFKGKQNKFHDLAQQCGIHEGMAPAENPTKAGVWSAHWVDLHLAVAEGLKVDIDELRETVGDEEIFMEEFLCIPIDSASDFISLEMVLGCEAAAATTAFDFERRVEQFAGFDVARKRDLSSIWILSTEPDGSLTRGLILMARMKFKDQYKIAAQVAACVDRMCVDATGIGANIAEDLQEEFPGVVEPVTFTGPVKEQMAVRVKTCMEERGIGIPESPAIRRSIQSVKRFVTAAGNIRFDANRTSQGHADEFWALALALEAASGAPGYVPASECGVLGDSVLGNLMEAVF</sequence>
<evidence type="ECO:0000313" key="3">
    <source>
        <dbReference type="EMBL" id="KKL86127.1"/>
    </source>
</evidence>
<organism evidence="3">
    <name type="scientific">marine sediment metagenome</name>
    <dbReference type="NCBI Taxonomy" id="412755"/>
    <lineage>
        <taxon>unclassified sequences</taxon>
        <taxon>metagenomes</taxon>
        <taxon>ecological metagenomes</taxon>
    </lineage>
</organism>
<dbReference type="Gene3D" id="3.40.50.300">
    <property type="entry name" value="P-loop containing nucleotide triphosphate hydrolases"/>
    <property type="match status" value="1"/>
</dbReference>
<reference evidence="3" key="1">
    <citation type="journal article" date="2015" name="Nature">
        <title>Complex archaea that bridge the gap between prokaryotes and eukaryotes.</title>
        <authorList>
            <person name="Spang A."/>
            <person name="Saw J.H."/>
            <person name="Jorgensen S.L."/>
            <person name="Zaremba-Niedzwiedzka K."/>
            <person name="Martijn J."/>
            <person name="Lind A.E."/>
            <person name="van Eijk R."/>
            <person name="Schleper C."/>
            <person name="Guy L."/>
            <person name="Ettema T.J."/>
        </authorList>
    </citation>
    <scope>NUCLEOTIDE SEQUENCE</scope>
</reference>
<feature type="domain" description="Terminase large subunit gp17-like C-terminal" evidence="2">
    <location>
        <begin position="220"/>
        <end position="369"/>
    </location>
</feature>
<dbReference type="EMBL" id="LAZR01021207">
    <property type="protein sequence ID" value="KKL86127.1"/>
    <property type="molecule type" value="Genomic_DNA"/>
</dbReference>
<evidence type="ECO:0000256" key="1">
    <source>
        <dbReference type="ARBA" id="ARBA00022612"/>
    </source>
</evidence>
<dbReference type="Pfam" id="PF03237">
    <property type="entry name" value="Terminase_6N"/>
    <property type="match status" value="1"/>
</dbReference>
<dbReference type="InterPro" id="IPR027417">
    <property type="entry name" value="P-loop_NTPase"/>
</dbReference>
<comment type="caution">
    <text evidence="3">The sequence shown here is derived from an EMBL/GenBank/DDBJ whole genome shotgun (WGS) entry which is preliminary data.</text>
</comment>
<feature type="non-terminal residue" evidence="3">
    <location>
        <position position="1"/>
    </location>
</feature>
<keyword evidence="1" id="KW-1188">Viral release from host cell</keyword>
<accession>A0A0F9IFD7</accession>